<dbReference type="InterPro" id="IPR037026">
    <property type="entry name" value="Vgr_OB-fold_dom_sf"/>
</dbReference>
<dbReference type="AlphaFoldDB" id="A0A1H8VS05"/>
<evidence type="ECO:0000313" key="3">
    <source>
        <dbReference type="Proteomes" id="UP000198809"/>
    </source>
</evidence>
<dbReference type="Gene3D" id="2.40.50.230">
    <property type="entry name" value="Gp5 N-terminal domain"/>
    <property type="match status" value="1"/>
</dbReference>
<evidence type="ECO:0000313" key="4">
    <source>
        <dbReference type="Proteomes" id="UP000683429"/>
    </source>
</evidence>
<keyword evidence="4" id="KW-1185">Reference proteome</keyword>
<accession>A0A1H8VS05</accession>
<dbReference type="OrthoDB" id="4931325at2"/>
<protein>
    <submittedName>
        <fullName evidence="2">Uncharacterized protein</fullName>
    </submittedName>
</protein>
<dbReference type="EMBL" id="FODH01000027">
    <property type="protein sequence ID" value="SEP18070.1"/>
    <property type="molecule type" value="Genomic_DNA"/>
</dbReference>
<dbReference type="STRING" id="1333845.SAMN04487895_12717"/>
<dbReference type="Proteomes" id="UP000683429">
    <property type="component" value="Chromosome"/>
</dbReference>
<reference evidence="2 3" key="1">
    <citation type="submission" date="2016-10" db="EMBL/GenBank/DDBJ databases">
        <authorList>
            <person name="de Groot N.N."/>
        </authorList>
    </citation>
    <scope>NUCLEOTIDE SEQUENCE [LARGE SCALE GENOMIC DNA]</scope>
    <source>
        <strain evidence="2 3">CGMCC 1.10238</strain>
    </source>
</reference>
<reference evidence="1 4" key="2">
    <citation type="submission" date="2021-06" db="EMBL/GenBank/DDBJ databases">
        <title>Whole genome sequence of Paenibacillus sophorae DSM23020 for comparative genomics.</title>
        <authorList>
            <person name="Kim M.-J."/>
            <person name="Lee G."/>
            <person name="Shin J.-H."/>
        </authorList>
    </citation>
    <scope>NUCLEOTIDE SEQUENCE [LARGE SCALE GENOMIC DNA]</scope>
    <source>
        <strain evidence="1 4">DSM 23020</strain>
    </source>
</reference>
<evidence type="ECO:0000313" key="2">
    <source>
        <dbReference type="EMBL" id="SEP18070.1"/>
    </source>
</evidence>
<sequence length="72" mass="7506">MIRTGIVSTIDLTARTVRVTFPDRDDLVSGDLPVIGPETSELPAAGDSVLVAYIDNGYQGFCLGLIPGGDSP</sequence>
<gene>
    <name evidence="1" type="ORF">KP014_28295</name>
    <name evidence="2" type="ORF">SAMN04487895_12717</name>
</gene>
<dbReference type="EMBL" id="CP076607">
    <property type="protein sequence ID" value="QWU15671.1"/>
    <property type="molecule type" value="Genomic_DNA"/>
</dbReference>
<organism evidence="2 3">
    <name type="scientific">Paenibacillus sophorae</name>
    <dbReference type="NCBI Taxonomy" id="1333845"/>
    <lineage>
        <taxon>Bacteria</taxon>
        <taxon>Bacillati</taxon>
        <taxon>Bacillota</taxon>
        <taxon>Bacilli</taxon>
        <taxon>Bacillales</taxon>
        <taxon>Paenibacillaceae</taxon>
        <taxon>Paenibacillus</taxon>
    </lineage>
</organism>
<evidence type="ECO:0000313" key="1">
    <source>
        <dbReference type="EMBL" id="QWU15671.1"/>
    </source>
</evidence>
<dbReference type="Proteomes" id="UP000198809">
    <property type="component" value="Unassembled WGS sequence"/>
</dbReference>
<proteinExistence type="predicted"/>
<dbReference type="RefSeq" id="WP_051500492.1">
    <property type="nucleotide sequence ID" value="NZ_CP076607.1"/>
</dbReference>
<name>A0A1H8VS05_9BACL</name>